<reference evidence="1 2" key="1">
    <citation type="submission" date="2024-02" db="EMBL/GenBank/DDBJ databases">
        <authorList>
            <person name="Daric V."/>
            <person name="Darras S."/>
        </authorList>
    </citation>
    <scope>NUCLEOTIDE SEQUENCE [LARGE SCALE GENOMIC DNA]</scope>
</reference>
<proteinExistence type="predicted"/>
<accession>A0ABP0GWA5</accession>
<dbReference type="EMBL" id="CAWYQH010000152">
    <property type="protein sequence ID" value="CAK8696022.1"/>
    <property type="molecule type" value="Genomic_DNA"/>
</dbReference>
<dbReference type="Proteomes" id="UP001642483">
    <property type="component" value="Unassembled WGS sequence"/>
</dbReference>
<comment type="caution">
    <text evidence="1">The sequence shown here is derived from an EMBL/GenBank/DDBJ whole genome shotgun (WGS) entry which is preliminary data.</text>
</comment>
<keyword evidence="2" id="KW-1185">Reference proteome</keyword>
<gene>
    <name evidence="1" type="ORF">CVLEPA_LOCUS29215</name>
</gene>
<evidence type="ECO:0000313" key="1">
    <source>
        <dbReference type="EMBL" id="CAK8696022.1"/>
    </source>
</evidence>
<sequence>MLKQPAFLLLQIGVKIKNEARTLMNLVLAAVTTWNKCFQVKVQKYTKDWRGRTLPAQTPGSLGPGLAFHTDCYFAHQHTGTLLLHTGDLVENCLTLQSGQIETTKRRKPHP</sequence>
<organism evidence="1 2">
    <name type="scientific">Clavelina lepadiformis</name>
    <name type="common">Light-bulb sea squirt</name>
    <name type="synonym">Ascidia lepadiformis</name>
    <dbReference type="NCBI Taxonomy" id="159417"/>
    <lineage>
        <taxon>Eukaryota</taxon>
        <taxon>Metazoa</taxon>
        <taxon>Chordata</taxon>
        <taxon>Tunicata</taxon>
        <taxon>Ascidiacea</taxon>
        <taxon>Aplousobranchia</taxon>
        <taxon>Clavelinidae</taxon>
        <taxon>Clavelina</taxon>
    </lineage>
</organism>
<name>A0ABP0GWA5_CLALP</name>
<protein>
    <submittedName>
        <fullName evidence="1">Uncharacterized protein</fullName>
    </submittedName>
</protein>
<evidence type="ECO:0000313" key="2">
    <source>
        <dbReference type="Proteomes" id="UP001642483"/>
    </source>
</evidence>